<protein>
    <recommendedName>
        <fullName evidence="1">Smr domain-containing protein</fullName>
    </recommendedName>
</protein>
<dbReference type="SUPFAM" id="SSF160443">
    <property type="entry name" value="SMR domain-like"/>
    <property type="match status" value="1"/>
</dbReference>
<dbReference type="InterPro" id="IPR002625">
    <property type="entry name" value="Smr_dom"/>
</dbReference>
<name>A0AA37SJX3_9BACT</name>
<evidence type="ECO:0000313" key="3">
    <source>
        <dbReference type="Proteomes" id="UP001156666"/>
    </source>
</evidence>
<dbReference type="Gene3D" id="3.30.1370.110">
    <property type="match status" value="1"/>
</dbReference>
<proteinExistence type="predicted"/>
<reference evidence="2" key="2">
    <citation type="submission" date="2023-01" db="EMBL/GenBank/DDBJ databases">
        <title>Draft genome sequence of Portibacter lacus strain NBRC 108769.</title>
        <authorList>
            <person name="Sun Q."/>
            <person name="Mori K."/>
        </authorList>
    </citation>
    <scope>NUCLEOTIDE SEQUENCE</scope>
    <source>
        <strain evidence="2">NBRC 108769</strain>
    </source>
</reference>
<reference evidence="2" key="1">
    <citation type="journal article" date="2014" name="Int. J. Syst. Evol. Microbiol.">
        <title>Complete genome sequence of Corynebacterium casei LMG S-19264T (=DSM 44701T), isolated from a smear-ripened cheese.</title>
        <authorList>
            <consortium name="US DOE Joint Genome Institute (JGI-PGF)"/>
            <person name="Walter F."/>
            <person name="Albersmeier A."/>
            <person name="Kalinowski J."/>
            <person name="Ruckert C."/>
        </authorList>
    </citation>
    <scope>NUCLEOTIDE SEQUENCE</scope>
    <source>
        <strain evidence="2">NBRC 108769</strain>
    </source>
</reference>
<accession>A0AA37SJX3</accession>
<evidence type="ECO:0000259" key="1">
    <source>
        <dbReference type="PROSITE" id="PS50828"/>
    </source>
</evidence>
<dbReference type="Pfam" id="PF01713">
    <property type="entry name" value="Smr"/>
    <property type="match status" value="1"/>
</dbReference>
<feature type="domain" description="Smr" evidence="1">
    <location>
        <begin position="110"/>
        <end position="166"/>
    </location>
</feature>
<dbReference type="EMBL" id="BSOH01000002">
    <property type="protein sequence ID" value="GLR15946.1"/>
    <property type="molecule type" value="Genomic_DNA"/>
</dbReference>
<sequence>MSGVEDLWIGDLLRLKKSGRVGKFMGQSKDGRLRIEIEQKVVLSKFENVEVLPEVTHNQKLIDLKEEELSQKLGYKKLEPTIDLHIERLNPNLTNALPERIIDFQIKSFENFMAEVVNRGLKYVTIIHGKGTGVLKTSIQTYLKSMDEVKHFHDVNNGGATEVILN</sequence>
<keyword evidence="3" id="KW-1185">Reference proteome</keyword>
<dbReference type="RefSeq" id="WP_235294808.1">
    <property type="nucleotide sequence ID" value="NZ_BSOH01000002.1"/>
</dbReference>
<dbReference type="Proteomes" id="UP001156666">
    <property type="component" value="Unassembled WGS sequence"/>
</dbReference>
<comment type="caution">
    <text evidence="2">The sequence shown here is derived from an EMBL/GenBank/DDBJ whole genome shotgun (WGS) entry which is preliminary data.</text>
</comment>
<gene>
    <name evidence="2" type="ORF">GCM10007940_05610</name>
</gene>
<evidence type="ECO:0000313" key="2">
    <source>
        <dbReference type="EMBL" id="GLR15946.1"/>
    </source>
</evidence>
<dbReference type="InterPro" id="IPR036063">
    <property type="entry name" value="Smr_dom_sf"/>
</dbReference>
<organism evidence="2 3">
    <name type="scientific">Portibacter lacus</name>
    <dbReference type="NCBI Taxonomy" id="1099794"/>
    <lineage>
        <taxon>Bacteria</taxon>
        <taxon>Pseudomonadati</taxon>
        <taxon>Bacteroidota</taxon>
        <taxon>Saprospiria</taxon>
        <taxon>Saprospirales</taxon>
        <taxon>Haliscomenobacteraceae</taxon>
        <taxon>Portibacter</taxon>
    </lineage>
</organism>
<dbReference type="PROSITE" id="PS50828">
    <property type="entry name" value="SMR"/>
    <property type="match status" value="1"/>
</dbReference>
<dbReference type="AlphaFoldDB" id="A0AA37SJX3"/>